<comment type="caution">
    <text evidence="2">The sequence shown here is derived from an EMBL/GenBank/DDBJ whole genome shotgun (WGS) entry which is preliminary data.</text>
</comment>
<name>A0ABR9Z7A8_VIBAN</name>
<reference evidence="2 3" key="1">
    <citation type="journal article" date="2021" name="PeerJ">
        <title>Analysis of 44 Vibrio anguillarum genomes reveals high genetic diversity.</title>
        <authorList>
            <person name="Hansen M.J."/>
            <person name="Dalsgaard I."/>
        </authorList>
    </citation>
    <scope>NUCLEOTIDE SEQUENCE [LARGE SCALE GENOMIC DNA]</scope>
    <source>
        <strain evidence="2 3">040915-1/1B</strain>
    </source>
</reference>
<dbReference type="EMBL" id="RDPI01000019">
    <property type="protein sequence ID" value="MBF4374338.1"/>
    <property type="molecule type" value="Genomic_DNA"/>
</dbReference>
<feature type="non-terminal residue" evidence="2">
    <location>
        <position position="1049"/>
    </location>
</feature>
<sequence length="1049" mass="117303">METPINQKLMTVLTGSKQDLFIPSETEQGTTVKLPYIGASKKRPQFYATTINALGKDLHQLKVTPQIKMVQNIVKAAMIYAATAGAPSSHPYLSTSRQLHSKLIGLSDKDSNPNGIFKKREQVHTAINANWESRFERNLPENNYIETIAIADRLIEGAIDELHQNGDLGIFSKQSTLTLANHYKQAMHQSLYFSRANPIPNESIFNSAFTYNTDSQKAFLTHKYGTADPHSVLRMVMEQNVDVFSQSAQNANIDATKMINLINITNDNESAEKLPTATAKSAAINPKKAVRGAISAYLKEDQFTKEIPNVLVNVHVFDGDDKYIDSYYLSPKFENADLAQKSKNLYTDYVKNGSIPEQVIDLDAFKAKEQEYEILRANLKIQIQEENIKKLDTAKTKYANATPITNKEQLIGTYFDKKNLIDEVFDYLKGARLLDNKGVMLPLDNSMTNNHDIEQVRGFQVLYHDHQEVTDEYGAVELTNKLFDGLGTGEKKNCFYVIGDPETASVIATNEGVANGIHSYAQAKKHGIDMAVVCALDAGNINHAIRQIINTYPAKPIINIADNDLFSKHGFERPVEAVKASLIDTRREVTLENIGIKIARNFNSAIELPYVFVDFKNINGEDFINQQRDNKLSDIDDVVAIYTQKGIDNGLSKSEAVQEAKNIAGKYLTNKITQELKNTISPHWSVENQHSFRWIPTDVHLNKETLQNFHDIKGSLKSAYEYFQNNNTQGIDYQTYSTIIRSGRERKFTFTDDYARLKEKTMELEAQSVTTVSHLSASLTNSIAIQSADNGEPIPTQIYQDIESIEAAIERLELANERLESVDTDAALDRIVKNDEQLAIYSAELMKLNQQRELMENNQPQLTQIISDEPEVVEPEVVAAKPSQAESIESDIITDEPTQTHVDNIATEKTDAELMLNSYKSLIQSVIKTTPSKEQELNFIDLAIDLTNIAATLNLKSKTETHEALDAKLVGKTPTEQLVFIKDQLSKQLNDIQSPANMTLEDLSELNSLHSILNNDISAIITNLADEPAQTDVAEPEAVAAESVQAEEV</sequence>
<evidence type="ECO:0000313" key="3">
    <source>
        <dbReference type="Proteomes" id="UP000726136"/>
    </source>
</evidence>
<feature type="coiled-coil region" evidence="1">
    <location>
        <begin position="802"/>
        <end position="858"/>
    </location>
</feature>
<evidence type="ECO:0008006" key="4">
    <source>
        <dbReference type="Google" id="ProtNLM"/>
    </source>
</evidence>
<accession>A0ABR9Z7A8</accession>
<evidence type="ECO:0000313" key="2">
    <source>
        <dbReference type="EMBL" id="MBF4374338.1"/>
    </source>
</evidence>
<keyword evidence="1" id="KW-0175">Coiled coil</keyword>
<evidence type="ECO:0000256" key="1">
    <source>
        <dbReference type="SAM" id="Coils"/>
    </source>
</evidence>
<protein>
    <recommendedName>
        <fullName evidence="4">Toprim domain-containing protein</fullName>
    </recommendedName>
</protein>
<gene>
    <name evidence="2" type="ORF">EAY46_14815</name>
</gene>
<organism evidence="2 3">
    <name type="scientific">Vibrio anguillarum</name>
    <name type="common">Listonella anguillarum</name>
    <dbReference type="NCBI Taxonomy" id="55601"/>
    <lineage>
        <taxon>Bacteria</taxon>
        <taxon>Pseudomonadati</taxon>
        <taxon>Pseudomonadota</taxon>
        <taxon>Gammaproteobacteria</taxon>
        <taxon>Vibrionales</taxon>
        <taxon>Vibrionaceae</taxon>
        <taxon>Vibrio</taxon>
    </lineage>
</organism>
<dbReference type="Proteomes" id="UP000726136">
    <property type="component" value="Unassembled WGS sequence"/>
</dbReference>
<proteinExistence type="predicted"/>
<keyword evidence="3" id="KW-1185">Reference proteome</keyword>